<dbReference type="InterPro" id="IPR051159">
    <property type="entry name" value="Hexapeptide_acetyltransf"/>
</dbReference>
<dbReference type="GO" id="GO:0016407">
    <property type="term" value="F:acetyltransferase activity"/>
    <property type="evidence" value="ECO:0007669"/>
    <property type="project" value="InterPro"/>
</dbReference>
<dbReference type="GO" id="GO:0008374">
    <property type="term" value="F:O-acyltransferase activity"/>
    <property type="evidence" value="ECO:0007669"/>
    <property type="project" value="TreeGrafter"/>
</dbReference>
<dbReference type="FunFam" id="2.160.10.10:FF:000025">
    <property type="entry name" value="Hexapeptide-repeat containing-acetyltransferase"/>
    <property type="match status" value="1"/>
</dbReference>
<dbReference type="Pfam" id="PF00132">
    <property type="entry name" value="Hexapep"/>
    <property type="match status" value="1"/>
</dbReference>
<dbReference type="Gene3D" id="2.160.10.10">
    <property type="entry name" value="Hexapeptide repeat proteins"/>
    <property type="match status" value="1"/>
</dbReference>
<evidence type="ECO:0000256" key="1">
    <source>
        <dbReference type="ARBA" id="ARBA00007274"/>
    </source>
</evidence>
<dbReference type="SUPFAM" id="SSF51161">
    <property type="entry name" value="Trimeric LpxA-like enzymes"/>
    <property type="match status" value="1"/>
</dbReference>
<evidence type="ECO:0000256" key="4">
    <source>
        <dbReference type="ARBA" id="ARBA00023315"/>
    </source>
</evidence>
<evidence type="ECO:0000256" key="3">
    <source>
        <dbReference type="ARBA" id="ARBA00022737"/>
    </source>
</evidence>
<dbReference type="PANTHER" id="PTHR23416">
    <property type="entry name" value="SIALIC ACID SYNTHASE-RELATED"/>
    <property type="match status" value="1"/>
</dbReference>
<evidence type="ECO:0000259" key="7">
    <source>
        <dbReference type="SMART" id="SM01266"/>
    </source>
</evidence>
<keyword evidence="4" id="KW-0012">Acyltransferase</keyword>
<comment type="function">
    <text evidence="5">Acetyltransferase implicated in the O-acetylation of Nod factors.</text>
</comment>
<dbReference type="InterPro" id="IPR024688">
    <property type="entry name" value="Mac_dom"/>
</dbReference>
<keyword evidence="3" id="KW-0677">Repeat</keyword>
<name>A0AA49GMC6_9BACT</name>
<dbReference type="Pfam" id="PF12464">
    <property type="entry name" value="Mac"/>
    <property type="match status" value="1"/>
</dbReference>
<dbReference type="InterPro" id="IPR018357">
    <property type="entry name" value="Hexapep_transf_CS"/>
</dbReference>
<evidence type="ECO:0000256" key="2">
    <source>
        <dbReference type="ARBA" id="ARBA00022679"/>
    </source>
</evidence>
<comment type="similarity">
    <text evidence="1">Belongs to the transferase hexapeptide repeat family.</text>
</comment>
<dbReference type="EMBL" id="CP120682">
    <property type="protein sequence ID" value="WKN35220.1"/>
    <property type="molecule type" value="Genomic_DNA"/>
</dbReference>
<accession>A0AA49GMC6</accession>
<evidence type="ECO:0000256" key="6">
    <source>
        <dbReference type="ARBA" id="ARBA00067695"/>
    </source>
</evidence>
<dbReference type="InterPro" id="IPR011004">
    <property type="entry name" value="Trimer_LpxA-like_sf"/>
</dbReference>
<dbReference type="PANTHER" id="PTHR23416:SF23">
    <property type="entry name" value="ACETYLTRANSFERASE C18B11.09C-RELATED"/>
    <property type="match status" value="1"/>
</dbReference>
<keyword evidence="2" id="KW-0808">Transferase</keyword>
<proteinExistence type="inferred from homology"/>
<protein>
    <recommendedName>
        <fullName evidence="6">Nodulation protein L</fullName>
    </recommendedName>
</protein>
<gene>
    <name evidence="8" type="ORF">K4G66_22845</name>
</gene>
<reference evidence="8" key="2">
    <citation type="journal article" date="2024" name="Antonie Van Leeuwenhoek">
        <title>Roseihalotalea indica gen. nov., sp. nov., a halophilic Bacteroidetes from mesopelagic Southwest Indian Ocean with higher carbohydrate metabolic potential.</title>
        <authorList>
            <person name="Chen B."/>
            <person name="Zhang M."/>
            <person name="Lin D."/>
            <person name="Ye J."/>
            <person name="Tang K."/>
        </authorList>
    </citation>
    <scope>NUCLEOTIDE SEQUENCE</scope>
    <source>
        <strain evidence="8">TK19036</strain>
    </source>
</reference>
<dbReference type="SMART" id="SM01266">
    <property type="entry name" value="Mac"/>
    <property type="match status" value="1"/>
</dbReference>
<dbReference type="PROSITE" id="PS00101">
    <property type="entry name" value="HEXAPEP_TRANSFERASES"/>
    <property type="match status" value="1"/>
</dbReference>
<dbReference type="CDD" id="cd03357">
    <property type="entry name" value="LbH_MAT_GAT"/>
    <property type="match status" value="1"/>
</dbReference>
<feature type="domain" description="Maltose/galactoside acetyltransferase" evidence="7">
    <location>
        <begin position="5"/>
        <end position="59"/>
    </location>
</feature>
<evidence type="ECO:0000313" key="8">
    <source>
        <dbReference type="EMBL" id="WKN35220.1"/>
    </source>
</evidence>
<organism evidence="8">
    <name type="scientific">Roseihalotalea indica</name>
    <dbReference type="NCBI Taxonomy" id="2867963"/>
    <lineage>
        <taxon>Bacteria</taxon>
        <taxon>Pseudomonadati</taxon>
        <taxon>Bacteroidota</taxon>
        <taxon>Cytophagia</taxon>
        <taxon>Cytophagales</taxon>
        <taxon>Catalimonadaceae</taxon>
        <taxon>Roseihalotalea</taxon>
    </lineage>
</organism>
<sequence length="197" mass="21552">MKTELQKCLDGETFNTADDEIQAIIHRARALTQRYNTTLSTDDSERRSIITELFQKAGSNVNVDTPFYCDYGRHISVGNNVIINMNCTFVDCNTIDIGNNVLIASNVQIYTATHSVAVQERLVADWDEKSGTPYFRTFALPVKIGDNAWIGGGVILLPGVTIGKNSVIGAGSVVTKSVPDNCVAVGNPCRVIREIQR</sequence>
<reference evidence="8" key="1">
    <citation type="journal article" date="2023" name="Comput. Struct. Biotechnol. J.">
        <title>Discovery of a novel marine Bacteroidetes with a rich repertoire of carbohydrate-active enzymes.</title>
        <authorList>
            <person name="Chen B."/>
            <person name="Liu G."/>
            <person name="Chen Q."/>
            <person name="Wang H."/>
            <person name="Liu L."/>
            <person name="Tang K."/>
        </authorList>
    </citation>
    <scope>NUCLEOTIDE SEQUENCE</scope>
    <source>
        <strain evidence="8">TK19036</strain>
    </source>
</reference>
<evidence type="ECO:0000256" key="5">
    <source>
        <dbReference type="ARBA" id="ARBA00055587"/>
    </source>
</evidence>
<dbReference type="InterPro" id="IPR001451">
    <property type="entry name" value="Hexapep"/>
</dbReference>
<dbReference type="AlphaFoldDB" id="A0AA49GMC6"/>